<dbReference type="RefSeq" id="WP_185989808.1">
    <property type="nucleotide sequence ID" value="NZ_JACCAE010000001.1"/>
</dbReference>
<feature type="region of interest" description="Disordered" evidence="1">
    <location>
        <begin position="23"/>
        <end position="42"/>
    </location>
</feature>
<keyword evidence="4" id="KW-1185">Reference proteome</keyword>
<protein>
    <recommendedName>
        <fullName evidence="2">DUF6504 domain-containing protein</fullName>
    </recommendedName>
</protein>
<comment type="caution">
    <text evidence="3">The sequence shown here is derived from an EMBL/GenBank/DDBJ whole genome shotgun (WGS) entry which is preliminary data.</text>
</comment>
<gene>
    <name evidence="3" type="ORF">BJY20_000194</name>
</gene>
<dbReference type="InterPro" id="IPR045443">
    <property type="entry name" value="DUF6504"/>
</dbReference>
<feature type="domain" description="DUF6504" evidence="2">
    <location>
        <begin position="9"/>
        <end position="132"/>
    </location>
</feature>
<organism evidence="3 4">
    <name type="scientific">Janibacter cremeus</name>
    <dbReference type="NCBI Taxonomy" id="1285192"/>
    <lineage>
        <taxon>Bacteria</taxon>
        <taxon>Bacillati</taxon>
        <taxon>Actinomycetota</taxon>
        <taxon>Actinomycetes</taxon>
        <taxon>Micrococcales</taxon>
        <taxon>Intrasporangiaceae</taxon>
        <taxon>Janibacter</taxon>
    </lineage>
</organism>
<evidence type="ECO:0000313" key="3">
    <source>
        <dbReference type="EMBL" id="NYF96802.1"/>
    </source>
</evidence>
<proteinExistence type="predicted"/>
<dbReference type="EMBL" id="JACCAE010000001">
    <property type="protein sequence ID" value="NYF96802.1"/>
    <property type="molecule type" value="Genomic_DNA"/>
</dbReference>
<evidence type="ECO:0000313" key="4">
    <source>
        <dbReference type="Proteomes" id="UP000554054"/>
    </source>
</evidence>
<evidence type="ECO:0000259" key="2">
    <source>
        <dbReference type="Pfam" id="PF20114"/>
    </source>
</evidence>
<dbReference type="AlphaFoldDB" id="A0A852VIA0"/>
<dbReference type="Pfam" id="PF20114">
    <property type="entry name" value="DUF6504"/>
    <property type="match status" value="1"/>
</dbReference>
<accession>A0A852VIA0</accession>
<name>A0A852VIA0_9MICO</name>
<evidence type="ECO:0000256" key="1">
    <source>
        <dbReference type="SAM" id="MobiDB-lite"/>
    </source>
</evidence>
<reference evidence="3 4" key="1">
    <citation type="submission" date="2020-07" db="EMBL/GenBank/DDBJ databases">
        <title>Sequencing the genomes of 1000 actinobacteria strains.</title>
        <authorList>
            <person name="Klenk H.-P."/>
        </authorList>
    </citation>
    <scope>NUCLEOTIDE SEQUENCE [LARGE SCALE GENOMIC DNA]</scope>
    <source>
        <strain evidence="3 4">DSM 26154</strain>
    </source>
</reference>
<sequence>MFDEEELIMVRLVEETIEVRVADPQRTGEQGQLCDRSSDRRGRPEQFLWRGRLYRVTEVVAHWQERHPWWRTATEQPLAQVPLARDVWRVSASRGLSSAPGIYDLGVDGATATSAGPVGSVGPTWLLLRTQD</sequence>
<dbReference type="Proteomes" id="UP000554054">
    <property type="component" value="Unassembled WGS sequence"/>
</dbReference>